<feature type="non-terminal residue" evidence="1">
    <location>
        <position position="1"/>
    </location>
</feature>
<sequence length="50" mass="5542">WPKQVDLSSPLKPQVRLPCLEMSYVTFGDVPTFGSPKIQGCPPLCSRHSL</sequence>
<gene>
    <name evidence="1" type="ORF">L9F63_020541</name>
</gene>
<keyword evidence="2" id="KW-1185">Reference proteome</keyword>
<proteinExistence type="predicted"/>
<dbReference type="EMBL" id="JASPKZ010007299">
    <property type="protein sequence ID" value="KAJ9585111.1"/>
    <property type="molecule type" value="Genomic_DNA"/>
</dbReference>
<name>A0AAD7ZR43_DIPPU</name>
<dbReference type="AlphaFoldDB" id="A0AAD7ZR43"/>
<comment type="caution">
    <text evidence="1">The sequence shown here is derived from an EMBL/GenBank/DDBJ whole genome shotgun (WGS) entry which is preliminary data.</text>
</comment>
<reference evidence="1" key="2">
    <citation type="submission" date="2023-05" db="EMBL/GenBank/DDBJ databases">
        <authorList>
            <person name="Fouks B."/>
        </authorList>
    </citation>
    <scope>NUCLEOTIDE SEQUENCE</scope>
    <source>
        <strain evidence="1">Stay&amp;Tobe</strain>
        <tissue evidence="1">Testes</tissue>
    </source>
</reference>
<organism evidence="1 2">
    <name type="scientific">Diploptera punctata</name>
    <name type="common">Pacific beetle cockroach</name>
    <dbReference type="NCBI Taxonomy" id="6984"/>
    <lineage>
        <taxon>Eukaryota</taxon>
        <taxon>Metazoa</taxon>
        <taxon>Ecdysozoa</taxon>
        <taxon>Arthropoda</taxon>
        <taxon>Hexapoda</taxon>
        <taxon>Insecta</taxon>
        <taxon>Pterygota</taxon>
        <taxon>Neoptera</taxon>
        <taxon>Polyneoptera</taxon>
        <taxon>Dictyoptera</taxon>
        <taxon>Blattodea</taxon>
        <taxon>Blaberoidea</taxon>
        <taxon>Blaberidae</taxon>
        <taxon>Diplopterinae</taxon>
        <taxon>Diploptera</taxon>
    </lineage>
</organism>
<evidence type="ECO:0000313" key="2">
    <source>
        <dbReference type="Proteomes" id="UP001233999"/>
    </source>
</evidence>
<accession>A0AAD7ZR43</accession>
<feature type="non-terminal residue" evidence="1">
    <location>
        <position position="50"/>
    </location>
</feature>
<reference evidence="1" key="1">
    <citation type="journal article" date="2023" name="IScience">
        <title>Live-bearing cockroach genome reveals convergent evolutionary mechanisms linked to viviparity in insects and beyond.</title>
        <authorList>
            <person name="Fouks B."/>
            <person name="Harrison M.C."/>
            <person name="Mikhailova A.A."/>
            <person name="Marchal E."/>
            <person name="English S."/>
            <person name="Carruthers M."/>
            <person name="Jennings E.C."/>
            <person name="Chiamaka E.L."/>
            <person name="Frigard R.A."/>
            <person name="Pippel M."/>
            <person name="Attardo G.M."/>
            <person name="Benoit J.B."/>
            <person name="Bornberg-Bauer E."/>
            <person name="Tobe S.S."/>
        </authorList>
    </citation>
    <scope>NUCLEOTIDE SEQUENCE</scope>
    <source>
        <strain evidence="1">Stay&amp;Tobe</strain>
    </source>
</reference>
<dbReference type="Proteomes" id="UP001233999">
    <property type="component" value="Unassembled WGS sequence"/>
</dbReference>
<evidence type="ECO:0000313" key="1">
    <source>
        <dbReference type="EMBL" id="KAJ9585111.1"/>
    </source>
</evidence>
<protein>
    <submittedName>
        <fullName evidence="1">Uncharacterized protein</fullName>
    </submittedName>
</protein>